<gene>
    <name evidence="1" type="ORF">CI610_00001</name>
</gene>
<dbReference type="EMBL" id="NSIT01000001">
    <property type="protein sequence ID" value="PJE80948.1"/>
    <property type="molecule type" value="Genomic_DNA"/>
</dbReference>
<sequence>MLRRNRLFAGRSSFVERLQRCKAERKTPAVWLSLLQISGSLDTKKSGCLYLFSVTSANAEIFTNA</sequence>
<proteinExistence type="predicted"/>
<accession>A0A2H9TCY5</accession>
<evidence type="ECO:0000313" key="1">
    <source>
        <dbReference type="EMBL" id="PJE80948.1"/>
    </source>
</evidence>
<protein>
    <submittedName>
        <fullName evidence="1">Uncharacterized protein</fullName>
    </submittedName>
</protein>
<comment type="caution">
    <text evidence="1">The sequence shown here is derived from an EMBL/GenBank/DDBJ whole genome shotgun (WGS) entry which is preliminary data.</text>
</comment>
<organism evidence="1">
    <name type="scientific">invertebrate metagenome</name>
    <dbReference type="NCBI Taxonomy" id="1711999"/>
    <lineage>
        <taxon>unclassified sequences</taxon>
        <taxon>metagenomes</taxon>
        <taxon>organismal metagenomes</taxon>
    </lineage>
</organism>
<dbReference type="AlphaFoldDB" id="A0A2H9TCY5"/>
<reference evidence="1" key="1">
    <citation type="journal article" date="2017" name="Appl. Environ. Microbiol.">
        <title>Molecular characterization of an Endozoicomonas-like organism causing infection in king scallop Pecten maximus L.</title>
        <authorList>
            <person name="Cano I."/>
            <person name="van Aerle R."/>
            <person name="Ross S."/>
            <person name="Verner-Jeffreys D.W."/>
            <person name="Paley R.K."/>
            <person name="Rimmer G."/>
            <person name="Ryder D."/>
            <person name="Hooper P."/>
            <person name="Stone D."/>
            <person name="Feist S.W."/>
        </authorList>
    </citation>
    <scope>NUCLEOTIDE SEQUENCE</scope>
</reference>
<name>A0A2H9TCY5_9ZZZZ</name>